<dbReference type="AlphaFoldDB" id="A0A8W8LST3"/>
<organism evidence="3 4">
    <name type="scientific">Magallana gigas</name>
    <name type="common">Pacific oyster</name>
    <name type="synonym">Crassostrea gigas</name>
    <dbReference type="NCBI Taxonomy" id="29159"/>
    <lineage>
        <taxon>Eukaryota</taxon>
        <taxon>Metazoa</taxon>
        <taxon>Spiralia</taxon>
        <taxon>Lophotrochozoa</taxon>
        <taxon>Mollusca</taxon>
        <taxon>Bivalvia</taxon>
        <taxon>Autobranchia</taxon>
        <taxon>Pteriomorphia</taxon>
        <taxon>Ostreida</taxon>
        <taxon>Ostreoidea</taxon>
        <taxon>Ostreidae</taxon>
        <taxon>Magallana</taxon>
    </lineage>
</organism>
<dbReference type="Gene3D" id="3.40.50.11530">
    <property type="match status" value="1"/>
</dbReference>
<evidence type="ECO:0000313" key="3">
    <source>
        <dbReference type="EnsemblMetazoa" id="G29549.3:cds"/>
    </source>
</evidence>
<feature type="transmembrane region" description="Helical" evidence="1">
    <location>
        <begin position="188"/>
        <end position="209"/>
    </location>
</feature>
<keyword evidence="1" id="KW-0472">Membrane</keyword>
<keyword evidence="1" id="KW-1133">Transmembrane helix</keyword>
<accession>A0A8W8LST3</accession>
<reference evidence="3" key="1">
    <citation type="submission" date="2022-08" db="UniProtKB">
        <authorList>
            <consortium name="EnsemblMetazoa"/>
        </authorList>
    </citation>
    <scope>IDENTIFICATION</scope>
    <source>
        <strain evidence="3">05x7-T-G4-1.051#20</strain>
    </source>
</reference>
<protein>
    <recommendedName>
        <fullName evidence="5">SEFIR domain-containing protein</fullName>
    </recommendedName>
</protein>
<dbReference type="EnsemblMetazoa" id="G29549.3">
    <property type="protein sequence ID" value="G29549.3:cds"/>
    <property type="gene ID" value="G29549"/>
</dbReference>
<dbReference type="OrthoDB" id="6154985at2759"/>
<keyword evidence="4" id="KW-1185">Reference proteome</keyword>
<proteinExistence type="predicted"/>
<keyword evidence="2" id="KW-0732">Signal</keyword>
<name>A0A8W8LST3_MAGGI</name>
<keyword evidence="1" id="KW-0812">Transmembrane</keyword>
<dbReference type="Proteomes" id="UP000005408">
    <property type="component" value="Unassembled WGS sequence"/>
</dbReference>
<sequence length="440" mass="49735">MKTVVSLTRSSLLCLFLPSIFSAFQNSTSTELTPICDRTREKIKEEMLPIILCGCSDVVLRSTADGFSALVLLQRGFWIGLKSLHARNARFTLFSQPASILNVLGDIELKENETEVVRDFEVDYKNDSSVQIIYAYLFCDSALSFSKESPCDQCKHIQLYYVPDRQVLNSPKRPTRLKVTSNGNTDHVTYIVIILVVVVVCATISYFVYKHRKSRSRGLPRQLDSINTVPLVSTALAESPTPKLTKEILIVDIVPNEVCSKRFRAFLRNLPKFSVVCYIDHLESVNQNMYDWAHKKLKTCDYIIIVLTSELTDLFDSDTNNILQSSPFSDIVKYFLSQMNSSAYTNDSAKYCSVQFDLVELPSSFAEQLPNLSFKNVFTLRDFANCPDVNASHSQLKKFLMTIGADNCEIANVLRNTANFSENSSCTWKNTEVTRVIHGC</sequence>
<evidence type="ECO:0000256" key="1">
    <source>
        <dbReference type="SAM" id="Phobius"/>
    </source>
</evidence>
<evidence type="ECO:0000313" key="4">
    <source>
        <dbReference type="Proteomes" id="UP000005408"/>
    </source>
</evidence>
<evidence type="ECO:0008006" key="5">
    <source>
        <dbReference type="Google" id="ProtNLM"/>
    </source>
</evidence>
<feature type="signal peptide" evidence="2">
    <location>
        <begin position="1"/>
        <end position="22"/>
    </location>
</feature>
<dbReference type="EnsemblMetazoa" id="G29549.2">
    <property type="protein sequence ID" value="G29549.2:cds"/>
    <property type="gene ID" value="G29549"/>
</dbReference>
<feature type="chain" id="PRO_5042431677" description="SEFIR domain-containing protein" evidence="2">
    <location>
        <begin position="23"/>
        <end position="440"/>
    </location>
</feature>
<evidence type="ECO:0000256" key="2">
    <source>
        <dbReference type="SAM" id="SignalP"/>
    </source>
</evidence>